<evidence type="ECO:0000313" key="2">
    <source>
        <dbReference type="Proteomes" id="UP001164539"/>
    </source>
</evidence>
<accession>A0ACC1X159</accession>
<gene>
    <name evidence="1" type="ORF">OWV82_021750</name>
</gene>
<keyword evidence="2" id="KW-1185">Reference proteome</keyword>
<sequence length="1396" mass="152781">MDVEVANTNHQPGVLHRLVPALLPVLVVSVGYVDPGKWAVIVEGGAHFGFDLVAIMLVFNFAAILCQYLSAQIAVVTGRDLAQICGEEYDKWTCVFLGVQTELSIILLDLTMVLGIAHGLNLLLGVELSTGVFLAAADAVVFPLFAGLLENHKANFLWICMAGIILLSYALGVLISQPEIPLSMNGVLTKLSGDSAFTLMSLLGASMMPHNFYLHSSIVRQHQGQLKISKDALCHDHFFAILCIFSGIYLANYVLMNSAANLFHSTGLVLLTFQDAMSLMEQVLRNPVAPFGFLLVLFFANQITALNWNLSGQVVLQDFLGLDIPGWLRHATIRIIGLVPALYCVWTSGAEGIYQLLIFTQVMVAILLPSSAIPLFRIASSRQIMGVHKISQVLEFLVLITFMGMLGLKLVFMVEMIFGNSDWVGNLRWSTGSGVTLPFVILLITACTSLCLMLWLAATPLKSASSRNDARVWSWDIQQGAGIFSEREEDVTETRYLGEEPIEKQETVPAAGKPVEIQPDPSVTNYDLDLPETIMQSDQEIRLATIEENRPNIAFPSPTQCLNEEPACPVDSVSTSTGAKDVTDDDLLDSATLEIESTDPIAKIVGAEGDLHTEKDDDEGDTWEPEESTKDVPESTSSLASDGPSSLRSLSGKSDDSGNCIGSLSRLVGLGRAARRQLAVVLDEFWGQLYDYHGLVTQEARGKKVDLLLGVDLKPATSQKVDTAAKEFSGYIPSVGRGSDSLLNSSLYDSPKQQRVQSSVDALYGVQRGSSASWSNHVQLLDAYMQNSSPSVHDSGERRYSSLRIPSEDYGERRYSSLRIPSSEDFGERRYSSLRIPLSEDSGERRYSSLRIPSEISGERRYSSLRIPSEDSGERRYSSLRIPSEDSGERRYSSLRTTSSDSWNYQPSTMHGCDIALLSRIARDRSSDFLNGQRESPAPKSPSLGPTNYIDSVAFAMGQKLQNGINSVPAPGFQNLAVSRNTPLQSERSYVDVRSSGAADTVGIPSNAKKYHSLPDISGISIPLRDQYMPNKGAHLDGSTAYKPSVGRASYERSLYSNPASRAGAPLAFDELSPSNVYGDAFPLPLSSAPETGSLWSRQPFEQFGVADKSRTVSEGLGNRSNAIALEATSIVDAEAKLLQSFRHCIVKILKLEGSEWLFKPNDGADEDLIDRVAAREKFLYEAETREINHVVHMGESHYLSSEKKFGTTQKYDEAGYTNFLVSSVPHCGDGCIWKVDLIISFGVWCIHRILNLSLMESRPELWGKYTYVLNRLQGVIDLAFSRPRSATTPCFCLQIPTVHQQKSSPPVSNGMLPHAAKPGRGKFTTAATLLDLIKDVENAISCRKGRTGTAAGDVAFPKGKENLASVLKRYKRRLSNKPAGTLELRKVPTSSAYGS</sequence>
<proteinExistence type="predicted"/>
<dbReference type="Proteomes" id="UP001164539">
    <property type="component" value="Chromosome 12"/>
</dbReference>
<protein>
    <submittedName>
        <fullName evidence="1">Ethylene insensitive 2</fullName>
    </submittedName>
</protein>
<dbReference type="EMBL" id="CM051405">
    <property type="protein sequence ID" value="KAJ4704906.1"/>
    <property type="molecule type" value="Genomic_DNA"/>
</dbReference>
<reference evidence="1 2" key="1">
    <citation type="journal article" date="2023" name="Science">
        <title>Complex scaffold remodeling in plant triterpene biosynthesis.</title>
        <authorList>
            <person name="De La Pena R."/>
            <person name="Hodgson H."/>
            <person name="Liu J.C."/>
            <person name="Stephenson M.J."/>
            <person name="Martin A.C."/>
            <person name="Owen C."/>
            <person name="Harkess A."/>
            <person name="Leebens-Mack J."/>
            <person name="Jimenez L.E."/>
            <person name="Osbourn A."/>
            <person name="Sattely E.S."/>
        </authorList>
    </citation>
    <scope>NUCLEOTIDE SEQUENCE [LARGE SCALE GENOMIC DNA]</scope>
    <source>
        <strain evidence="2">cv. JPN11</strain>
        <tissue evidence="1">Leaf</tissue>
    </source>
</reference>
<name>A0ACC1X159_MELAZ</name>
<comment type="caution">
    <text evidence="1">The sequence shown here is derived from an EMBL/GenBank/DDBJ whole genome shotgun (WGS) entry which is preliminary data.</text>
</comment>
<organism evidence="1 2">
    <name type="scientific">Melia azedarach</name>
    <name type="common">Chinaberry tree</name>
    <dbReference type="NCBI Taxonomy" id="155640"/>
    <lineage>
        <taxon>Eukaryota</taxon>
        <taxon>Viridiplantae</taxon>
        <taxon>Streptophyta</taxon>
        <taxon>Embryophyta</taxon>
        <taxon>Tracheophyta</taxon>
        <taxon>Spermatophyta</taxon>
        <taxon>Magnoliopsida</taxon>
        <taxon>eudicotyledons</taxon>
        <taxon>Gunneridae</taxon>
        <taxon>Pentapetalae</taxon>
        <taxon>rosids</taxon>
        <taxon>malvids</taxon>
        <taxon>Sapindales</taxon>
        <taxon>Meliaceae</taxon>
        <taxon>Melia</taxon>
    </lineage>
</organism>
<evidence type="ECO:0000313" key="1">
    <source>
        <dbReference type="EMBL" id="KAJ4704906.1"/>
    </source>
</evidence>